<accession>A0A1X1RV04</accession>
<evidence type="ECO:0000259" key="1">
    <source>
        <dbReference type="Pfam" id="PF14534"/>
    </source>
</evidence>
<keyword evidence="4" id="KW-1185">Reference proteome</keyword>
<evidence type="ECO:0000313" key="3">
    <source>
        <dbReference type="EMBL" id="PIB80664.1"/>
    </source>
</evidence>
<dbReference type="OrthoDB" id="582586at2"/>
<proteinExistence type="predicted"/>
<sequence length="120" mass="13212">MLDALLKLERAGWDSLCDGTGSRFYGDVMLPDAVMVAANGMVMDRDTVVSALSESPPWRTYEIADVRLIRADDDNAALVYTGTGYRGEDEPAFVAAMSSVYHRTENGWKLVLYQQTQIAG</sequence>
<comment type="caution">
    <text evidence="2">The sequence shown here is derived from an EMBL/GenBank/DDBJ whole genome shotgun (WGS) entry which is preliminary data.</text>
</comment>
<dbReference type="Gene3D" id="3.10.450.50">
    <property type="match status" value="1"/>
</dbReference>
<evidence type="ECO:0000313" key="2">
    <source>
        <dbReference type="EMBL" id="ORV18271.1"/>
    </source>
</evidence>
<evidence type="ECO:0000313" key="4">
    <source>
        <dbReference type="Proteomes" id="UP000193907"/>
    </source>
</evidence>
<dbReference type="AlphaFoldDB" id="A0A1X1RV04"/>
<dbReference type="Proteomes" id="UP000193907">
    <property type="component" value="Unassembled WGS sequence"/>
</dbReference>
<gene>
    <name evidence="2" type="ORF">AWB95_04365</name>
    <name evidence="3" type="ORF">CQY23_02610</name>
</gene>
<protein>
    <submittedName>
        <fullName evidence="2">DUF4440 domain-containing protein</fullName>
    </submittedName>
    <submittedName>
        <fullName evidence="3">Nuclear transport factor 2 family protein</fullName>
    </submittedName>
</protein>
<dbReference type="Proteomes" id="UP000230971">
    <property type="component" value="Unassembled WGS sequence"/>
</dbReference>
<dbReference type="Pfam" id="PF14534">
    <property type="entry name" value="DUF4440"/>
    <property type="match status" value="1"/>
</dbReference>
<reference evidence="3 5" key="2">
    <citation type="journal article" date="2017" name="Infect. Genet. Evol.">
        <title>The new phylogeny of the genus Mycobacterium: The old and the news.</title>
        <authorList>
            <person name="Tortoli E."/>
            <person name="Fedrizzi T."/>
            <person name="Meehan C.J."/>
            <person name="Trovato A."/>
            <person name="Grottola A."/>
            <person name="Giacobazzi E."/>
            <person name="Serpini G.F."/>
            <person name="Tagliazucchi S."/>
            <person name="Fabio A."/>
            <person name="Bettua C."/>
            <person name="Bertorelli R."/>
            <person name="Frascaro F."/>
            <person name="De Sanctis V."/>
            <person name="Pecorari M."/>
            <person name="Jousson O."/>
            <person name="Segata N."/>
            <person name="Cirillo D.M."/>
        </authorList>
    </citation>
    <scope>NUCLEOTIDE SEQUENCE [LARGE SCALE GENOMIC DNA]</scope>
    <source>
        <strain evidence="3 5">NCTC 12882</strain>
    </source>
</reference>
<dbReference type="InterPro" id="IPR027843">
    <property type="entry name" value="DUF4440"/>
</dbReference>
<dbReference type="STRING" id="28045.AWB95_04365"/>
<feature type="domain" description="DUF4440" evidence="1">
    <location>
        <begin position="5"/>
        <end position="110"/>
    </location>
</feature>
<dbReference type="InterPro" id="IPR032710">
    <property type="entry name" value="NTF2-like_dom_sf"/>
</dbReference>
<dbReference type="EMBL" id="LQOM01000016">
    <property type="protein sequence ID" value="ORV18271.1"/>
    <property type="molecule type" value="Genomic_DNA"/>
</dbReference>
<reference evidence="2 4" key="1">
    <citation type="submission" date="2016-01" db="EMBL/GenBank/DDBJ databases">
        <title>The new phylogeny of the genus Mycobacterium.</title>
        <authorList>
            <person name="Tarcisio F."/>
            <person name="Conor M."/>
            <person name="Antonella G."/>
            <person name="Elisabetta G."/>
            <person name="Giulia F.S."/>
            <person name="Sara T."/>
            <person name="Anna F."/>
            <person name="Clotilde B."/>
            <person name="Roberto B."/>
            <person name="Veronica D.S."/>
            <person name="Fabio R."/>
            <person name="Monica P."/>
            <person name="Olivier J."/>
            <person name="Enrico T."/>
            <person name="Nicola S."/>
        </authorList>
    </citation>
    <scope>NUCLEOTIDE SEQUENCE [LARGE SCALE GENOMIC DNA]</scope>
    <source>
        <strain evidence="2 4">DSM 44243</strain>
    </source>
</reference>
<dbReference type="SUPFAM" id="SSF54427">
    <property type="entry name" value="NTF2-like"/>
    <property type="match status" value="1"/>
</dbReference>
<organism evidence="2 4">
    <name type="scientific">Mycobacterium celatum</name>
    <dbReference type="NCBI Taxonomy" id="28045"/>
    <lineage>
        <taxon>Bacteria</taxon>
        <taxon>Bacillati</taxon>
        <taxon>Actinomycetota</taxon>
        <taxon>Actinomycetes</taxon>
        <taxon>Mycobacteriales</taxon>
        <taxon>Mycobacteriaceae</taxon>
        <taxon>Mycobacterium</taxon>
    </lineage>
</organism>
<dbReference type="EMBL" id="PDKV01000002">
    <property type="protein sequence ID" value="PIB80664.1"/>
    <property type="molecule type" value="Genomic_DNA"/>
</dbReference>
<name>A0A1X1RV04_MYCCE</name>
<evidence type="ECO:0000313" key="5">
    <source>
        <dbReference type="Proteomes" id="UP000230971"/>
    </source>
</evidence>